<name>A0A6C0CSY0_9ZZZZ</name>
<evidence type="ECO:0000313" key="1">
    <source>
        <dbReference type="EMBL" id="QHT07317.1"/>
    </source>
</evidence>
<reference evidence="1" key="1">
    <citation type="journal article" date="2020" name="Nature">
        <title>Giant virus diversity and host interactions through global metagenomics.</title>
        <authorList>
            <person name="Schulz F."/>
            <person name="Roux S."/>
            <person name="Paez-Espino D."/>
            <person name="Jungbluth S."/>
            <person name="Walsh D.A."/>
            <person name="Denef V.J."/>
            <person name="McMahon K.D."/>
            <person name="Konstantinidis K.T."/>
            <person name="Eloe-Fadrosh E.A."/>
            <person name="Kyrpides N.C."/>
            <person name="Woyke T."/>
        </authorList>
    </citation>
    <scope>NUCLEOTIDE SEQUENCE</scope>
    <source>
        <strain evidence="1">GVMAG-M-3300021963-12</strain>
    </source>
</reference>
<organism evidence="1">
    <name type="scientific">viral metagenome</name>
    <dbReference type="NCBI Taxonomy" id="1070528"/>
    <lineage>
        <taxon>unclassified sequences</taxon>
        <taxon>metagenomes</taxon>
        <taxon>organismal metagenomes</taxon>
    </lineage>
</organism>
<dbReference type="AlphaFoldDB" id="A0A6C0CSY0"/>
<dbReference type="EMBL" id="MN739481">
    <property type="protein sequence ID" value="QHT07317.1"/>
    <property type="molecule type" value="Genomic_DNA"/>
</dbReference>
<protein>
    <submittedName>
        <fullName evidence="1">Uncharacterized protein</fullName>
    </submittedName>
</protein>
<accession>A0A6C0CSY0</accession>
<proteinExistence type="predicted"/>
<sequence length="55" mass="6046">MDSPLSIRIPPNVFQPSYCGGNMAPKAIVIEVSPIIHQLQLVSPRPKTKAEFSQN</sequence>